<accession>A0AAU7S4M0</accession>
<gene>
    <name evidence="1" type="ORF">ABM479_29475</name>
</gene>
<dbReference type="AlphaFoldDB" id="A0AAU7S4M0"/>
<organism evidence="1">
    <name type="scientific">Rhizobium sp. ZPR3</name>
    <dbReference type="NCBI Taxonomy" id="3158967"/>
    <lineage>
        <taxon>Bacteria</taxon>
        <taxon>Pseudomonadati</taxon>
        <taxon>Pseudomonadota</taxon>
        <taxon>Alphaproteobacteria</taxon>
        <taxon>Hyphomicrobiales</taxon>
        <taxon>Rhizobiaceae</taxon>
        <taxon>Rhizobium/Agrobacterium group</taxon>
        <taxon>Rhizobium</taxon>
    </lineage>
</organism>
<protein>
    <submittedName>
        <fullName evidence="1">Uncharacterized protein</fullName>
    </submittedName>
</protein>
<dbReference type="EMBL" id="CP157962">
    <property type="protein sequence ID" value="XBT97400.1"/>
    <property type="molecule type" value="Genomic_DNA"/>
</dbReference>
<name>A0AAU7S4M0_9HYPH</name>
<evidence type="ECO:0000313" key="1">
    <source>
        <dbReference type="EMBL" id="XBT97400.1"/>
    </source>
</evidence>
<dbReference type="RefSeq" id="WP_349962474.1">
    <property type="nucleotide sequence ID" value="NZ_CP157962.1"/>
</dbReference>
<proteinExistence type="predicted"/>
<reference evidence="1" key="1">
    <citation type="submission" date="2024-06" db="EMBL/GenBank/DDBJ databases">
        <authorList>
            <person name="Li T."/>
            <person name="Gao R."/>
        </authorList>
    </citation>
    <scope>NUCLEOTIDE SEQUENCE</scope>
    <source>
        <strain evidence="1">ZPR3</strain>
        <plasmid evidence="1">unnamed2</plasmid>
    </source>
</reference>
<geneLocation type="plasmid" evidence="1">
    <name>unnamed2</name>
</geneLocation>
<sequence>MRRYHHLVEGILRPEEIDSLQRIFDVVIAQPWFNFNEVNREAFAAELIKLYRSGVIDFVKLHQLAAVTAIGSFSRDMPEEERRALSLFYEGQIDWADGKEPFAQSAAPRKINDNPNEK</sequence>
<keyword evidence="1" id="KW-0614">Plasmid</keyword>